<name>A0AA35SZ19_GEOBA</name>
<protein>
    <recommendedName>
        <fullName evidence="2">Death domain-containing protein</fullName>
    </recommendedName>
</protein>
<organism evidence="3 4">
    <name type="scientific">Geodia barretti</name>
    <name type="common">Barrett's horny sponge</name>
    <dbReference type="NCBI Taxonomy" id="519541"/>
    <lineage>
        <taxon>Eukaryota</taxon>
        <taxon>Metazoa</taxon>
        <taxon>Porifera</taxon>
        <taxon>Demospongiae</taxon>
        <taxon>Heteroscleromorpha</taxon>
        <taxon>Tetractinellida</taxon>
        <taxon>Astrophorina</taxon>
        <taxon>Geodiidae</taxon>
        <taxon>Geodia</taxon>
    </lineage>
</organism>
<keyword evidence="1" id="KW-0472">Membrane</keyword>
<dbReference type="InterPro" id="IPR000488">
    <property type="entry name" value="Death_dom"/>
</dbReference>
<dbReference type="SUPFAM" id="SSF47986">
    <property type="entry name" value="DEATH domain"/>
    <property type="match status" value="1"/>
</dbReference>
<feature type="transmembrane region" description="Helical" evidence="1">
    <location>
        <begin position="116"/>
        <end position="137"/>
    </location>
</feature>
<reference evidence="3" key="1">
    <citation type="submission" date="2023-03" db="EMBL/GenBank/DDBJ databases">
        <authorList>
            <person name="Steffen K."/>
            <person name="Cardenas P."/>
        </authorList>
    </citation>
    <scope>NUCLEOTIDE SEQUENCE</scope>
</reference>
<dbReference type="AlphaFoldDB" id="A0AA35SZ19"/>
<dbReference type="Pfam" id="PF00531">
    <property type="entry name" value="Death"/>
    <property type="match status" value="1"/>
</dbReference>
<accession>A0AA35SZ19</accession>
<dbReference type="Proteomes" id="UP001174909">
    <property type="component" value="Unassembled WGS sequence"/>
</dbReference>
<evidence type="ECO:0000256" key="1">
    <source>
        <dbReference type="SAM" id="Phobius"/>
    </source>
</evidence>
<dbReference type="EMBL" id="CASHTH010002923">
    <property type="protein sequence ID" value="CAI8037311.1"/>
    <property type="molecule type" value="Genomic_DNA"/>
</dbReference>
<gene>
    <name evidence="3" type="ORF">GBAR_LOCUS20852</name>
</gene>
<evidence type="ECO:0000259" key="2">
    <source>
        <dbReference type="PROSITE" id="PS50017"/>
    </source>
</evidence>
<feature type="transmembrane region" description="Helical" evidence="1">
    <location>
        <begin position="494"/>
        <end position="512"/>
    </location>
</feature>
<sequence length="513" mass="58294">MSSTQATSQHSVVTEEHIAIIARRHLNKWEDVCPYLGLKNAEENIRRTPGDYHDQNMAMLKIWKRQQGNKATYRVLIQAAENALDNMLADRIREMISAESAAVDVQRQHHFPSKMCVLPIAISLLVVLGVVIFTNVYNPFIKDMEERIPANIKIENQTASIAVMIIGSIISNQEVVSQSPADLSNSDSQILTKLGLPQGKWDNLNALRALYKYSTEYDVLSVRVSTPGMELDRSYILEQIELIFKTSKNIVVLHYYGSSQRNTGDWSFRDGFITFRDIADLYMKHSRGQKLGIISDCHSSGRWVSECAKFLDEQGVKPCGHSAMEKGILLRVVASCRTGQDSAELAYTLRGMKLKEELDGSHRDLFYYFSKEFSAQQKVLGVDFTKHRCGKGNEEKCNIASNATWSTAREVTDGRIKLVRRNENGRPMWQFILLDDDAQKIRDFYPMAYLPRYGTVLRSGEGKNPSPEDEEWMSNNYEPKINTERGQQDLPVQMVPFAAVIVIGAVLFWVIYK</sequence>
<dbReference type="GO" id="GO:0007165">
    <property type="term" value="P:signal transduction"/>
    <property type="evidence" value="ECO:0007669"/>
    <property type="project" value="InterPro"/>
</dbReference>
<comment type="caution">
    <text evidence="3">The sequence shown here is derived from an EMBL/GenBank/DDBJ whole genome shotgun (WGS) entry which is preliminary data.</text>
</comment>
<keyword evidence="1" id="KW-0812">Transmembrane</keyword>
<evidence type="ECO:0000313" key="3">
    <source>
        <dbReference type="EMBL" id="CAI8037311.1"/>
    </source>
</evidence>
<dbReference type="PROSITE" id="PS50017">
    <property type="entry name" value="DEATH_DOMAIN"/>
    <property type="match status" value="1"/>
</dbReference>
<keyword evidence="1" id="KW-1133">Transmembrane helix</keyword>
<evidence type="ECO:0000313" key="4">
    <source>
        <dbReference type="Proteomes" id="UP001174909"/>
    </source>
</evidence>
<dbReference type="InterPro" id="IPR011029">
    <property type="entry name" value="DEATH-like_dom_sf"/>
</dbReference>
<dbReference type="Gene3D" id="1.10.533.10">
    <property type="entry name" value="Death Domain, Fas"/>
    <property type="match status" value="1"/>
</dbReference>
<feature type="domain" description="Death" evidence="2">
    <location>
        <begin position="14"/>
        <end position="96"/>
    </location>
</feature>
<keyword evidence="4" id="KW-1185">Reference proteome</keyword>
<dbReference type="CDD" id="cd01670">
    <property type="entry name" value="Death"/>
    <property type="match status" value="1"/>
</dbReference>
<proteinExistence type="predicted"/>